<dbReference type="InterPro" id="IPR029058">
    <property type="entry name" value="AB_hydrolase_fold"/>
</dbReference>
<dbReference type="RefSeq" id="WP_315854565.1">
    <property type="nucleotide sequence ID" value="NZ_JACHXU010000009.1"/>
</dbReference>
<protein>
    <submittedName>
        <fullName evidence="1">Pimeloyl-ACP methyl ester carboxylesterase</fullName>
    </submittedName>
</protein>
<proteinExistence type="predicted"/>
<evidence type="ECO:0000313" key="1">
    <source>
        <dbReference type="EMBL" id="MBB3207173.1"/>
    </source>
</evidence>
<name>A0A7W5H6D1_9BACT</name>
<gene>
    <name evidence="1" type="ORF">FHS27_002992</name>
</gene>
<comment type="caution">
    <text evidence="1">The sequence shown here is derived from an EMBL/GenBank/DDBJ whole genome shotgun (WGS) entry which is preliminary data.</text>
</comment>
<evidence type="ECO:0000313" key="2">
    <source>
        <dbReference type="Proteomes" id="UP000536179"/>
    </source>
</evidence>
<dbReference type="Proteomes" id="UP000536179">
    <property type="component" value="Unassembled WGS sequence"/>
</dbReference>
<dbReference type="SUPFAM" id="SSF53474">
    <property type="entry name" value="alpha/beta-Hydrolases"/>
    <property type="match status" value="1"/>
</dbReference>
<keyword evidence="2" id="KW-1185">Reference proteome</keyword>
<reference evidence="1 2" key="1">
    <citation type="submission" date="2020-08" db="EMBL/GenBank/DDBJ databases">
        <title>Genomic Encyclopedia of Type Strains, Phase III (KMG-III): the genomes of soil and plant-associated and newly described type strains.</title>
        <authorList>
            <person name="Whitman W."/>
        </authorList>
    </citation>
    <scope>NUCLEOTIDE SEQUENCE [LARGE SCALE GENOMIC DNA]</scope>
    <source>
        <strain evidence="1 2">CECT 8075</strain>
    </source>
</reference>
<dbReference type="AlphaFoldDB" id="A0A7W5H6D1"/>
<sequence>MTNDKTLPLILFPGLAADANIFVPQKIAFPQLIVPPWPTPVSNETLDAYAGRIAEDLRVHGPCVVGGASFGGMMALHVAQHLDARAVLLIGSIASPDELPLYGRMARPLKTLVGWLPIRMLQWLAAPLAITLFRRIAPFSWGLVQQFRGSDPAVFKWSLARILDWRHQPEFDCPVFTSTAIVIGRCRFGTLNPTRSSKAAAT</sequence>
<dbReference type="Gene3D" id="3.40.50.1820">
    <property type="entry name" value="alpha/beta hydrolase"/>
    <property type="match status" value="1"/>
</dbReference>
<organism evidence="1 2">
    <name type="scientific">Aporhodopirellula rubra</name>
    <dbReference type="NCBI Taxonomy" id="980271"/>
    <lineage>
        <taxon>Bacteria</taxon>
        <taxon>Pseudomonadati</taxon>
        <taxon>Planctomycetota</taxon>
        <taxon>Planctomycetia</taxon>
        <taxon>Pirellulales</taxon>
        <taxon>Pirellulaceae</taxon>
        <taxon>Aporhodopirellula</taxon>
    </lineage>
</organism>
<accession>A0A7W5H6D1</accession>
<dbReference type="EMBL" id="JACHXU010000009">
    <property type="protein sequence ID" value="MBB3207173.1"/>
    <property type="molecule type" value="Genomic_DNA"/>
</dbReference>